<sequence length="246" mass="29316">MDDQFQLLFNKMKIEMQKQSNDLKESLTKNIMDRIDEKLTPIIKENEELKKKICNLENEIEYFRKEKRSNNVVIYGLEEREKSSLELFRIVKEIFKRDLNLPVEENEVNRLYRLGKNKVENKHKPVLLSFTNGWKKDQIIRNKKSLKDIFISEDYSKEVIEKRKALLPQLLEEKKKGNIAFLKYDKLVVKQPNTDKRKRELSTSPRSTSTTNPKKQQTIKSIKTNRTNAFDLMRTRSNSLTDFKTQ</sequence>
<dbReference type="Proteomes" id="UP001231649">
    <property type="component" value="Chromosome 32"/>
</dbReference>
<proteinExistence type="predicted"/>
<evidence type="ECO:0000313" key="2">
    <source>
        <dbReference type="Proteomes" id="UP001231649"/>
    </source>
</evidence>
<name>A0ACC2PZF8_9NEOP</name>
<protein>
    <submittedName>
        <fullName evidence="1">Uncharacterized protein</fullName>
    </submittedName>
</protein>
<comment type="caution">
    <text evidence="1">The sequence shown here is derived from an EMBL/GenBank/DDBJ whole genome shotgun (WGS) entry which is preliminary data.</text>
</comment>
<gene>
    <name evidence="1" type="ORF">PYW08_012942</name>
</gene>
<accession>A0ACC2PZF8</accession>
<organism evidence="1 2">
    <name type="scientific">Mythimna loreyi</name>
    <dbReference type="NCBI Taxonomy" id="667449"/>
    <lineage>
        <taxon>Eukaryota</taxon>
        <taxon>Metazoa</taxon>
        <taxon>Ecdysozoa</taxon>
        <taxon>Arthropoda</taxon>
        <taxon>Hexapoda</taxon>
        <taxon>Insecta</taxon>
        <taxon>Pterygota</taxon>
        <taxon>Neoptera</taxon>
        <taxon>Endopterygota</taxon>
        <taxon>Lepidoptera</taxon>
        <taxon>Glossata</taxon>
        <taxon>Ditrysia</taxon>
        <taxon>Noctuoidea</taxon>
        <taxon>Noctuidae</taxon>
        <taxon>Noctuinae</taxon>
        <taxon>Hadenini</taxon>
        <taxon>Mythimna</taxon>
    </lineage>
</organism>
<evidence type="ECO:0000313" key="1">
    <source>
        <dbReference type="EMBL" id="KAJ8704218.1"/>
    </source>
</evidence>
<reference evidence="1" key="1">
    <citation type="submission" date="2023-03" db="EMBL/GenBank/DDBJ databases">
        <title>Chromosome-level genomes of two armyworms, Mythimna separata and Mythimna loreyi, provide insights into the biosynthesis and reception of sex pheromones.</title>
        <authorList>
            <person name="Zhao H."/>
        </authorList>
    </citation>
    <scope>NUCLEOTIDE SEQUENCE</scope>
    <source>
        <strain evidence="1">BeijingLab</strain>
    </source>
</reference>
<keyword evidence="2" id="KW-1185">Reference proteome</keyword>
<dbReference type="EMBL" id="CM056808">
    <property type="protein sequence ID" value="KAJ8704218.1"/>
    <property type="molecule type" value="Genomic_DNA"/>
</dbReference>